<dbReference type="PANTHER" id="PTHR30292">
    <property type="entry name" value="UNCHARACTERIZED PROTEIN YBGL-RELATED"/>
    <property type="match status" value="1"/>
</dbReference>
<sequence length="255" mass="26964">MASVDLNSDMGEGFGPWKMGDDAAMLDIVTSANVACGWHAGDPIIMHRTAEIAKAKGVSIGAHPGFGDLWGFGRRVIRGDSMADLEKQVAYQIGAMQACAALAGHKVTHVKAHGALGNMINDDEDMALAIGRAIKAIDPGLVYIVMPGLPTERVAERLGLPMAREVFADRTYDDSGNLTSRKTDGAVIHDAALAAERVLRMVEDQQVITVTGKVLKVKIDTICVHGDNPAAVAMARGVRDRLEAAGIAVKPFKAA</sequence>
<evidence type="ECO:0000313" key="2">
    <source>
        <dbReference type="EMBL" id="QCI63662.1"/>
    </source>
</evidence>
<dbReference type="Gene3D" id="3.20.20.370">
    <property type="entry name" value="Glycoside hydrolase/deacetylase"/>
    <property type="match status" value="1"/>
</dbReference>
<dbReference type="SUPFAM" id="SSF88713">
    <property type="entry name" value="Glycoside hydrolase/deacetylase"/>
    <property type="match status" value="1"/>
</dbReference>
<proteinExistence type="inferred from homology"/>
<dbReference type="InterPro" id="IPR011330">
    <property type="entry name" value="Glyco_hydro/deAcase_b/a-brl"/>
</dbReference>
<dbReference type="EMBL" id="CP039690">
    <property type="protein sequence ID" value="QCI63662.1"/>
    <property type="molecule type" value="Genomic_DNA"/>
</dbReference>
<dbReference type="OrthoDB" id="9773478at2"/>
<dbReference type="RefSeq" id="WP_136959119.1">
    <property type="nucleotide sequence ID" value="NZ_CP039690.1"/>
</dbReference>
<dbReference type="GO" id="GO:0005975">
    <property type="term" value="P:carbohydrate metabolic process"/>
    <property type="evidence" value="ECO:0007669"/>
    <property type="project" value="InterPro"/>
</dbReference>
<keyword evidence="1" id="KW-0378">Hydrolase</keyword>
<keyword evidence="1" id="KW-0547">Nucleotide-binding</keyword>
<name>A0A4D7B622_9HYPH</name>
<dbReference type="PANTHER" id="PTHR30292:SF0">
    <property type="entry name" value="5-OXOPROLINASE SUBUNIT A"/>
    <property type="match status" value="1"/>
</dbReference>
<dbReference type="InterPro" id="IPR005501">
    <property type="entry name" value="LamB/YcsF/PxpA-like"/>
</dbReference>
<dbReference type="CDD" id="cd10787">
    <property type="entry name" value="LamB_YcsF_like"/>
    <property type="match status" value="1"/>
</dbReference>
<evidence type="ECO:0000313" key="3">
    <source>
        <dbReference type="Proteomes" id="UP000298781"/>
    </source>
</evidence>
<dbReference type="Proteomes" id="UP000298781">
    <property type="component" value="Chromosome"/>
</dbReference>
<organism evidence="2 3">
    <name type="scientific">Phreatobacter stygius</name>
    <dbReference type="NCBI Taxonomy" id="1940610"/>
    <lineage>
        <taxon>Bacteria</taxon>
        <taxon>Pseudomonadati</taxon>
        <taxon>Pseudomonadota</taxon>
        <taxon>Alphaproteobacteria</taxon>
        <taxon>Hyphomicrobiales</taxon>
        <taxon>Phreatobacteraceae</taxon>
        <taxon>Phreatobacter</taxon>
    </lineage>
</organism>
<dbReference type="GO" id="GO:0017168">
    <property type="term" value="F:5-oxoprolinase (ATP-hydrolyzing) activity"/>
    <property type="evidence" value="ECO:0007669"/>
    <property type="project" value="UniProtKB-UniRule"/>
</dbReference>
<keyword evidence="3" id="KW-1185">Reference proteome</keyword>
<evidence type="ECO:0000256" key="1">
    <source>
        <dbReference type="HAMAP-Rule" id="MF_00691"/>
    </source>
</evidence>
<dbReference type="Pfam" id="PF03746">
    <property type="entry name" value="LamB_YcsF"/>
    <property type="match status" value="1"/>
</dbReference>
<dbReference type="KEGG" id="pstg:E8M01_05065"/>
<reference evidence="2 3" key="1">
    <citation type="submission" date="2019-04" db="EMBL/GenBank/DDBJ databases">
        <title>Phreatobacter aquaticus sp. nov.</title>
        <authorList>
            <person name="Choi A."/>
        </authorList>
    </citation>
    <scope>NUCLEOTIDE SEQUENCE [LARGE SCALE GENOMIC DNA]</scope>
    <source>
        <strain evidence="2 3">KCTC 52518</strain>
    </source>
</reference>
<dbReference type="AlphaFoldDB" id="A0A4D7B622"/>
<protein>
    <recommendedName>
        <fullName evidence="1">5-oxoprolinase subunit A</fullName>
        <shortName evidence="1">5-OPase subunit A</shortName>
        <ecNumber evidence="1">3.5.2.9</ecNumber>
    </recommendedName>
    <alternativeName>
        <fullName evidence="1">5-oxoprolinase (ATP-hydrolyzing) subunit A</fullName>
    </alternativeName>
</protein>
<dbReference type="EC" id="3.5.2.9" evidence="1"/>
<comment type="subunit">
    <text evidence="1">Forms a complex composed of PxpA, PxpB and PxpC.</text>
</comment>
<gene>
    <name evidence="1" type="primary">pxpA</name>
    <name evidence="2" type="ORF">E8M01_05065</name>
</gene>
<dbReference type="HAMAP" id="MF_00691">
    <property type="entry name" value="PxpA"/>
    <property type="match status" value="1"/>
</dbReference>
<comment type="function">
    <text evidence="1">Catalyzes the cleavage of 5-oxoproline to form L-glutamate coupled to the hydrolysis of ATP to ADP and inorganic phosphate.</text>
</comment>
<dbReference type="NCBIfam" id="NF003816">
    <property type="entry name" value="PRK05406.1-5"/>
    <property type="match status" value="1"/>
</dbReference>
<dbReference type="GO" id="GO:0005524">
    <property type="term" value="F:ATP binding"/>
    <property type="evidence" value="ECO:0007669"/>
    <property type="project" value="UniProtKB-UniRule"/>
</dbReference>
<keyword evidence="1" id="KW-0067">ATP-binding</keyword>
<comment type="catalytic activity">
    <reaction evidence="1">
        <text>5-oxo-L-proline + ATP + 2 H2O = L-glutamate + ADP + phosphate + H(+)</text>
        <dbReference type="Rhea" id="RHEA:10348"/>
        <dbReference type="ChEBI" id="CHEBI:15377"/>
        <dbReference type="ChEBI" id="CHEBI:15378"/>
        <dbReference type="ChEBI" id="CHEBI:29985"/>
        <dbReference type="ChEBI" id="CHEBI:30616"/>
        <dbReference type="ChEBI" id="CHEBI:43474"/>
        <dbReference type="ChEBI" id="CHEBI:58402"/>
        <dbReference type="ChEBI" id="CHEBI:456216"/>
        <dbReference type="EC" id="3.5.2.9"/>
    </reaction>
</comment>
<accession>A0A4D7B622</accession>
<dbReference type="NCBIfam" id="NF003814">
    <property type="entry name" value="PRK05406.1-3"/>
    <property type="match status" value="1"/>
</dbReference>
<comment type="similarity">
    <text evidence="1">Belongs to the LamB/PxpA family.</text>
</comment>